<keyword evidence="5" id="KW-0255">Endonuclease</keyword>
<dbReference type="InterPro" id="IPR036167">
    <property type="entry name" value="tRNA_intron_Endo_cat-like_sf"/>
</dbReference>
<keyword evidence="6" id="KW-1185">Reference proteome</keyword>
<dbReference type="PANTHER" id="PTHR21227">
    <property type="entry name" value="TRNA-SPLICING ENDONUCLEASE SUBUNIT SEN2"/>
    <property type="match status" value="1"/>
</dbReference>
<sequence length="518" mass="57529">RPLFYPLPRRVASLGSHLSQPPKVPNRAAVNHVNNSNTTAYPAVEGLPIQGHVCEPHRAPGWLSLVCKYFLGNTWVSGTSSIAVGKPPRDGSPREGTSQTLYAQFISGQPWLGNGIGVTEPSSSVGLSLATPYLRSGQDSVWSHLQRWGTRVMEGLGSKSSATTIRLRVQTNLPISTGTSANCPLGSDNQLPVEFWVSPSKGDPLAAPFLWRHGCFGKGTLSRSEATWRKRQWDYLRLQHATEAEIHSELAHKSLQPEYLTYLRRQLREAGKTANCSSLSAVNTPPESDSSASQSSHFAASSAVLRTLPTLPPRYLQADMEVLKLSAEEVLFLSWALDVVDVYDPEQGLYSLESLWEALVPTVCTSSRLDLPLFSHSLMIRYVVYHYYRSRGWVVLSGFKFASDYVLYKRGPVFHHSLYSVLIQPVDSQGCPVSFDNNSSAASDDHEALTWTHFITANRITTQAQKNLVLCYVVVPDDTAIAQLVLNASRDSFDWSAILRLYSITELRVERWVPERTR</sequence>
<name>A0A9W8AKP9_9FUNG</name>
<keyword evidence="5" id="KW-0540">Nuclease</keyword>
<dbReference type="Proteomes" id="UP001150925">
    <property type="component" value="Unassembled WGS sequence"/>
</dbReference>
<evidence type="ECO:0000256" key="1">
    <source>
        <dbReference type="ARBA" id="ARBA00008078"/>
    </source>
</evidence>
<dbReference type="GO" id="GO:0003676">
    <property type="term" value="F:nucleic acid binding"/>
    <property type="evidence" value="ECO:0007669"/>
    <property type="project" value="InterPro"/>
</dbReference>
<organism evidence="5 6">
    <name type="scientific">Dispira parvispora</name>
    <dbReference type="NCBI Taxonomy" id="1520584"/>
    <lineage>
        <taxon>Eukaryota</taxon>
        <taxon>Fungi</taxon>
        <taxon>Fungi incertae sedis</taxon>
        <taxon>Zoopagomycota</taxon>
        <taxon>Kickxellomycotina</taxon>
        <taxon>Dimargaritomycetes</taxon>
        <taxon>Dimargaritales</taxon>
        <taxon>Dimargaritaceae</taxon>
        <taxon>Dispira</taxon>
    </lineage>
</organism>
<feature type="non-terminal residue" evidence="5">
    <location>
        <position position="1"/>
    </location>
</feature>
<evidence type="ECO:0000256" key="2">
    <source>
        <dbReference type="ARBA" id="ARBA00012573"/>
    </source>
</evidence>
<dbReference type="SUPFAM" id="SSF53032">
    <property type="entry name" value="tRNA-intron endonuclease catalytic domain-like"/>
    <property type="match status" value="1"/>
</dbReference>
<dbReference type="Gene3D" id="3.40.1350.10">
    <property type="match status" value="1"/>
</dbReference>
<dbReference type="EMBL" id="JANBPY010003216">
    <property type="protein sequence ID" value="KAJ1952387.1"/>
    <property type="molecule type" value="Genomic_DNA"/>
</dbReference>
<comment type="caution">
    <text evidence="5">The sequence shown here is derived from an EMBL/GenBank/DDBJ whole genome shotgun (WGS) entry which is preliminary data.</text>
</comment>
<gene>
    <name evidence="5" type="primary">SEN2</name>
    <name evidence="5" type="ORF">IWQ62_006236</name>
</gene>
<comment type="similarity">
    <text evidence="1">Belongs to the tRNA-intron endonuclease family.</text>
</comment>
<dbReference type="InterPro" id="IPR006676">
    <property type="entry name" value="tRNA_splic"/>
</dbReference>
<reference evidence="5" key="1">
    <citation type="submission" date="2022-07" db="EMBL/GenBank/DDBJ databases">
        <title>Phylogenomic reconstructions and comparative analyses of Kickxellomycotina fungi.</title>
        <authorList>
            <person name="Reynolds N.K."/>
            <person name="Stajich J.E."/>
            <person name="Barry K."/>
            <person name="Grigoriev I.V."/>
            <person name="Crous P."/>
            <person name="Smith M.E."/>
        </authorList>
    </citation>
    <scope>NUCLEOTIDE SEQUENCE</scope>
    <source>
        <strain evidence="5">RSA 1196</strain>
    </source>
</reference>
<evidence type="ECO:0000259" key="4">
    <source>
        <dbReference type="Pfam" id="PF01974"/>
    </source>
</evidence>
<dbReference type="EC" id="4.6.1.16" evidence="2"/>
<comment type="catalytic activity">
    <reaction evidence="3">
        <text>pretRNA = a 3'-half-tRNA molecule with a 5'-OH end + a 5'-half-tRNA molecule with a 2',3'-cyclic phosphate end + an intron with a 2',3'-cyclic phosphate and a 5'-hydroxyl terminus.</text>
        <dbReference type="EC" id="4.6.1.16"/>
    </reaction>
</comment>
<accession>A0A9W8AKP9</accession>
<keyword evidence="5" id="KW-0378">Hydrolase</keyword>
<dbReference type="PANTHER" id="PTHR21227:SF0">
    <property type="entry name" value="TRNA-SPLICING ENDONUCLEASE SUBUNIT SEN2"/>
    <property type="match status" value="1"/>
</dbReference>
<evidence type="ECO:0000313" key="5">
    <source>
        <dbReference type="EMBL" id="KAJ1952387.1"/>
    </source>
</evidence>
<dbReference type="GO" id="GO:0000379">
    <property type="term" value="P:tRNA-type intron splice site recognition and cleavage"/>
    <property type="evidence" value="ECO:0007669"/>
    <property type="project" value="TreeGrafter"/>
</dbReference>
<evidence type="ECO:0000256" key="3">
    <source>
        <dbReference type="ARBA" id="ARBA00034031"/>
    </source>
</evidence>
<dbReference type="InterPro" id="IPR006677">
    <property type="entry name" value="tRNA_intron_Endonuc_cat-like"/>
</dbReference>
<keyword evidence="5" id="KW-0456">Lyase</keyword>
<dbReference type="GO" id="GO:0000214">
    <property type="term" value="C:tRNA-intron endonuclease complex"/>
    <property type="evidence" value="ECO:0007669"/>
    <property type="project" value="TreeGrafter"/>
</dbReference>
<dbReference type="OrthoDB" id="10249562at2759"/>
<dbReference type="GO" id="GO:0005737">
    <property type="term" value="C:cytoplasm"/>
    <property type="evidence" value="ECO:0007669"/>
    <property type="project" value="TreeGrafter"/>
</dbReference>
<evidence type="ECO:0000313" key="6">
    <source>
        <dbReference type="Proteomes" id="UP001150925"/>
    </source>
</evidence>
<protein>
    <recommendedName>
        <fullName evidence="2">tRNA-intron lyase</fullName>
        <ecNumber evidence="2">4.6.1.16</ecNumber>
    </recommendedName>
</protein>
<dbReference type="AlphaFoldDB" id="A0A9W8AKP9"/>
<feature type="domain" description="tRNA intron endonuclease catalytic" evidence="4">
    <location>
        <begin position="380"/>
        <end position="473"/>
    </location>
</feature>
<proteinExistence type="inferred from homology"/>
<dbReference type="GO" id="GO:0000213">
    <property type="term" value="F:tRNA-intron lyase activity"/>
    <property type="evidence" value="ECO:0007669"/>
    <property type="project" value="UniProtKB-EC"/>
</dbReference>
<dbReference type="InterPro" id="IPR011856">
    <property type="entry name" value="tRNA_endonuc-like_dom_sf"/>
</dbReference>
<dbReference type="CDD" id="cd22363">
    <property type="entry name" value="tRNA-intron_lyase_C"/>
    <property type="match status" value="1"/>
</dbReference>
<dbReference type="Pfam" id="PF01974">
    <property type="entry name" value="tRNA_int_endo"/>
    <property type="match status" value="1"/>
</dbReference>